<dbReference type="EMBL" id="CP021354">
    <property type="protein sequence ID" value="AWK72514.1"/>
    <property type="molecule type" value="Genomic_DNA"/>
</dbReference>
<reference evidence="1 2" key="1">
    <citation type="submission" date="2017-05" db="EMBL/GenBank/DDBJ databases">
        <title>Isolation of Rhodococcus sp. S2-17 biodegrading of BP-3.</title>
        <authorList>
            <person name="Lee Y."/>
            <person name="Kim K.H."/>
            <person name="Chun B.H."/>
            <person name="Jung H.S."/>
            <person name="Jeon C.O."/>
        </authorList>
    </citation>
    <scope>NUCLEOTIDE SEQUENCE [LARGE SCALE GENOMIC DNA]</scope>
    <source>
        <strain evidence="1 2">S2-17</strain>
    </source>
</reference>
<accession>A0A2S2BVD3</accession>
<sequence>MRRRESQWSNDNYRALTVDHSLRTVHLRRDSAMGISPDGLLGLRWSASSVNGQLSGRAVRVPLSEPDYRD</sequence>
<evidence type="ECO:0000313" key="1">
    <source>
        <dbReference type="EMBL" id="AWK72514.1"/>
    </source>
</evidence>
<dbReference type="KEGG" id="roz:CBI38_13975"/>
<organism evidence="1 2">
    <name type="scientific">Rhodococcus oxybenzonivorans</name>
    <dbReference type="NCBI Taxonomy" id="1990687"/>
    <lineage>
        <taxon>Bacteria</taxon>
        <taxon>Bacillati</taxon>
        <taxon>Actinomycetota</taxon>
        <taxon>Actinomycetes</taxon>
        <taxon>Mycobacteriales</taxon>
        <taxon>Nocardiaceae</taxon>
        <taxon>Rhodococcus</taxon>
    </lineage>
</organism>
<proteinExistence type="predicted"/>
<name>A0A2S2BVD3_9NOCA</name>
<gene>
    <name evidence="1" type="ORF">CBI38_13975</name>
</gene>
<dbReference type="Proteomes" id="UP000245711">
    <property type="component" value="Chromosome"/>
</dbReference>
<protein>
    <submittedName>
        <fullName evidence="1">Uncharacterized protein</fullName>
    </submittedName>
</protein>
<dbReference type="AlphaFoldDB" id="A0A2S2BVD3"/>
<keyword evidence="2" id="KW-1185">Reference proteome</keyword>
<evidence type="ECO:0000313" key="2">
    <source>
        <dbReference type="Proteomes" id="UP000245711"/>
    </source>
</evidence>